<dbReference type="Proteomes" id="UP000237347">
    <property type="component" value="Unassembled WGS sequence"/>
</dbReference>
<organism evidence="4 5">
    <name type="scientific">Quercus suber</name>
    <name type="common">Cork oak</name>
    <dbReference type="NCBI Taxonomy" id="58331"/>
    <lineage>
        <taxon>Eukaryota</taxon>
        <taxon>Viridiplantae</taxon>
        <taxon>Streptophyta</taxon>
        <taxon>Embryophyta</taxon>
        <taxon>Tracheophyta</taxon>
        <taxon>Spermatophyta</taxon>
        <taxon>Magnoliopsida</taxon>
        <taxon>eudicotyledons</taxon>
        <taxon>Gunneridae</taxon>
        <taxon>Pentapetalae</taxon>
        <taxon>rosids</taxon>
        <taxon>fabids</taxon>
        <taxon>Fagales</taxon>
        <taxon>Fagaceae</taxon>
        <taxon>Quercus</taxon>
    </lineage>
</organism>
<dbReference type="InterPro" id="IPR001012">
    <property type="entry name" value="UBX_dom"/>
</dbReference>
<dbReference type="AlphaFoldDB" id="A0AAW0K4Y1"/>
<dbReference type="SUPFAM" id="SSF52833">
    <property type="entry name" value="Thioredoxin-like"/>
    <property type="match status" value="2"/>
</dbReference>
<accession>A0AAW0K4Y1</accession>
<sequence length="520" mass="58442">MEGVLSSTDKQSMVSSFLEIAVGQTADTAKQFLQATSWKLEEAIQLFFVGNEGGPVVAPSQSPAAEHVDTLADQNTGNLERDIGNENVGENDGDEVRPPLPVIREALYDDAMLYGASRIGYPSREPSSLIAFRNFDEEMKRPGVWESDQGASSTTESHRDNLASLYRPPYHLMLHGSFEKAKDAASVQDKWLLVNLQSTKEFTSHMLNRDTWANEAVSQTISTNIIFWQAKDAASVQDKWLLVNLQSTKEFTSHMLNRDTWANEAVSQTISTNFIFWQVYDDTTEGRKVCTYYKLDSIPVVLVIDPITGQKMRSWCGMVQPERLLEDLLPFMDGGPKDHHITLSNKRPRESSSTPPQRSKGFQDLDALLITHSQADVKNYETNEDEEVQRALAASMEGVKDSSGMTAKDKDVTVTEEDKTCSTKKVEYPPLSEEPKGDKNLLCRVGFRLPDGRRVQRNFFRTDSIQLLWSFCYSQLEEAETRPFRLTHAIPGASRSLDYNSQSTFEESGLANSMISVTWD</sequence>
<dbReference type="Gene3D" id="3.40.30.10">
    <property type="entry name" value="Glutaredoxin"/>
    <property type="match status" value="2"/>
</dbReference>
<dbReference type="SMART" id="SM00594">
    <property type="entry name" value="UAS"/>
    <property type="match status" value="1"/>
</dbReference>
<dbReference type="SUPFAM" id="SSF46934">
    <property type="entry name" value="UBA-like"/>
    <property type="match status" value="1"/>
</dbReference>
<dbReference type="InterPro" id="IPR009060">
    <property type="entry name" value="UBA-like_sf"/>
</dbReference>
<keyword evidence="5" id="KW-1185">Reference proteome</keyword>
<evidence type="ECO:0000313" key="4">
    <source>
        <dbReference type="EMBL" id="KAK7833421.1"/>
    </source>
</evidence>
<feature type="region of interest" description="Disordered" evidence="2">
    <location>
        <begin position="336"/>
        <end position="362"/>
    </location>
</feature>
<dbReference type="PANTHER" id="PTHR23322:SF6">
    <property type="entry name" value="UBX DOMAIN-CONTAINING PROTEIN 7"/>
    <property type="match status" value="1"/>
</dbReference>
<dbReference type="InterPro" id="IPR036249">
    <property type="entry name" value="Thioredoxin-like_sf"/>
</dbReference>
<evidence type="ECO:0000313" key="5">
    <source>
        <dbReference type="Proteomes" id="UP000237347"/>
    </source>
</evidence>
<evidence type="ECO:0000256" key="2">
    <source>
        <dbReference type="SAM" id="MobiDB-lite"/>
    </source>
</evidence>
<dbReference type="GO" id="GO:0043161">
    <property type="term" value="P:proteasome-mediated ubiquitin-dependent protein catabolic process"/>
    <property type="evidence" value="ECO:0007669"/>
    <property type="project" value="TreeGrafter"/>
</dbReference>
<dbReference type="Gene3D" id="1.10.8.10">
    <property type="entry name" value="DNA helicase RuvA subunit, C-terminal domain"/>
    <property type="match status" value="1"/>
</dbReference>
<dbReference type="GO" id="GO:0005634">
    <property type="term" value="C:nucleus"/>
    <property type="evidence" value="ECO:0007669"/>
    <property type="project" value="TreeGrafter"/>
</dbReference>
<feature type="domain" description="UBX" evidence="3">
    <location>
        <begin position="438"/>
        <end position="518"/>
    </location>
</feature>
<feature type="region of interest" description="Disordered" evidence="2">
    <location>
        <begin position="77"/>
        <end position="98"/>
    </location>
</feature>
<dbReference type="PANTHER" id="PTHR23322">
    <property type="entry name" value="FAS-ASSOCIATED PROTEIN"/>
    <property type="match status" value="1"/>
</dbReference>
<dbReference type="Pfam" id="PF00789">
    <property type="entry name" value="UBX"/>
    <property type="match status" value="1"/>
</dbReference>
<dbReference type="InterPro" id="IPR017346">
    <property type="entry name" value="UBX_7/2"/>
</dbReference>
<dbReference type="InterPro" id="IPR006577">
    <property type="entry name" value="UAS"/>
</dbReference>
<keyword evidence="1" id="KW-0833">Ubl conjugation pathway</keyword>
<dbReference type="SUPFAM" id="SSF54236">
    <property type="entry name" value="Ubiquitin-like"/>
    <property type="match status" value="1"/>
</dbReference>
<dbReference type="Pfam" id="PF14555">
    <property type="entry name" value="UBA_4"/>
    <property type="match status" value="1"/>
</dbReference>
<evidence type="ECO:0000256" key="1">
    <source>
        <dbReference type="ARBA" id="ARBA00022786"/>
    </source>
</evidence>
<name>A0AAW0K4Y1_QUESU</name>
<comment type="caution">
    <text evidence="4">The sequence shown here is derived from an EMBL/GenBank/DDBJ whole genome shotgun (WGS) entry which is preliminary data.</text>
</comment>
<reference evidence="4 5" key="1">
    <citation type="journal article" date="2018" name="Sci. Data">
        <title>The draft genome sequence of cork oak.</title>
        <authorList>
            <person name="Ramos A.M."/>
            <person name="Usie A."/>
            <person name="Barbosa P."/>
            <person name="Barros P.M."/>
            <person name="Capote T."/>
            <person name="Chaves I."/>
            <person name="Simoes F."/>
            <person name="Abreu I."/>
            <person name="Carrasquinho I."/>
            <person name="Faro C."/>
            <person name="Guimaraes J.B."/>
            <person name="Mendonca D."/>
            <person name="Nobrega F."/>
            <person name="Rodrigues L."/>
            <person name="Saibo N.J.M."/>
            <person name="Varela M.C."/>
            <person name="Egas C."/>
            <person name="Matos J."/>
            <person name="Miguel C.M."/>
            <person name="Oliveira M.M."/>
            <person name="Ricardo C.P."/>
            <person name="Goncalves S."/>
        </authorList>
    </citation>
    <scope>NUCLEOTIDE SEQUENCE [LARGE SCALE GENOMIC DNA]</scope>
    <source>
        <strain evidence="5">cv. HL8</strain>
    </source>
</reference>
<dbReference type="Gene3D" id="3.10.20.90">
    <property type="entry name" value="Phosphatidylinositol 3-kinase Catalytic Subunit, Chain A, domain 1"/>
    <property type="match status" value="1"/>
</dbReference>
<protein>
    <submittedName>
        <fullName evidence="4">Plant ubx domain-containing protein 7</fullName>
    </submittedName>
</protein>
<dbReference type="Pfam" id="PF13899">
    <property type="entry name" value="Thioredoxin_7"/>
    <property type="match status" value="1"/>
</dbReference>
<proteinExistence type="predicted"/>
<dbReference type="CDD" id="cd02958">
    <property type="entry name" value="UAS"/>
    <property type="match status" value="1"/>
</dbReference>
<dbReference type="InterPro" id="IPR029071">
    <property type="entry name" value="Ubiquitin-like_domsf"/>
</dbReference>
<gene>
    <name evidence="4" type="primary">PUX7_1</name>
    <name evidence="4" type="ORF">CFP56_025687</name>
</gene>
<dbReference type="CDD" id="cd01767">
    <property type="entry name" value="UBX"/>
    <property type="match status" value="1"/>
</dbReference>
<dbReference type="GO" id="GO:0043130">
    <property type="term" value="F:ubiquitin binding"/>
    <property type="evidence" value="ECO:0007669"/>
    <property type="project" value="TreeGrafter"/>
</dbReference>
<dbReference type="EMBL" id="PKMF04000408">
    <property type="protein sequence ID" value="KAK7833421.1"/>
    <property type="molecule type" value="Genomic_DNA"/>
</dbReference>
<evidence type="ECO:0000259" key="3">
    <source>
        <dbReference type="PROSITE" id="PS50033"/>
    </source>
</evidence>
<dbReference type="InterPro" id="IPR050730">
    <property type="entry name" value="UBX_domain-protein"/>
</dbReference>
<dbReference type="PROSITE" id="PS50033">
    <property type="entry name" value="UBX"/>
    <property type="match status" value="1"/>
</dbReference>
<dbReference type="PIRSF" id="PIRSF037991">
    <property type="entry name" value="UCP037991_UBX7/2"/>
    <property type="match status" value="1"/>
</dbReference>